<dbReference type="Gene3D" id="3.40.630.30">
    <property type="match status" value="1"/>
</dbReference>
<dbReference type="RefSeq" id="WP_046524611.1">
    <property type="nucleotide sequence ID" value="NZ_LAYY01000016.1"/>
</dbReference>
<dbReference type="Proteomes" id="UP000034166">
    <property type="component" value="Unassembled WGS sequence"/>
</dbReference>
<dbReference type="InterPro" id="IPR051531">
    <property type="entry name" value="N-acetyltransferase"/>
</dbReference>
<accession>A0A0M2ST12</accession>
<organism evidence="2 3">
    <name type="scientific">Mesobacillus campisalis</name>
    <dbReference type="NCBI Taxonomy" id="1408103"/>
    <lineage>
        <taxon>Bacteria</taxon>
        <taxon>Bacillati</taxon>
        <taxon>Bacillota</taxon>
        <taxon>Bacilli</taxon>
        <taxon>Bacillales</taxon>
        <taxon>Bacillaceae</taxon>
        <taxon>Mesobacillus</taxon>
    </lineage>
</organism>
<dbReference type="Pfam" id="PF13302">
    <property type="entry name" value="Acetyltransf_3"/>
    <property type="match status" value="1"/>
</dbReference>
<dbReference type="InterPro" id="IPR000182">
    <property type="entry name" value="GNAT_dom"/>
</dbReference>
<dbReference type="OrthoDB" id="2352097at2"/>
<evidence type="ECO:0000313" key="3">
    <source>
        <dbReference type="Proteomes" id="UP000034166"/>
    </source>
</evidence>
<dbReference type="PANTHER" id="PTHR43792">
    <property type="entry name" value="GNAT FAMILY, PUTATIVE (AFU_ORTHOLOGUE AFUA_3G00765)-RELATED-RELATED"/>
    <property type="match status" value="1"/>
</dbReference>
<dbReference type="EMBL" id="LAYY01000016">
    <property type="protein sequence ID" value="KKK37273.1"/>
    <property type="molecule type" value="Genomic_DNA"/>
</dbReference>
<dbReference type="PANTHER" id="PTHR43792:SF1">
    <property type="entry name" value="N-ACETYLTRANSFERASE DOMAIN-CONTAINING PROTEIN"/>
    <property type="match status" value="1"/>
</dbReference>
<comment type="caution">
    <text evidence="2">The sequence shown here is derived from an EMBL/GenBank/DDBJ whole genome shotgun (WGS) entry which is preliminary data.</text>
</comment>
<protein>
    <submittedName>
        <fullName evidence="2">Alanine acetyltransferase</fullName>
    </submittedName>
</protein>
<name>A0A0M2ST12_9BACI</name>
<evidence type="ECO:0000259" key="1">
    <source>
        <dbReference type="Pfam" id="PF13302"/>
    </source>
</evidence>
<keyword evidence="2" id="KW-0808">Transferase</keyword>
<sequence length="186" mass="21673">MLKKRDLQDSHVLFELMSHPDVFPFVRQKAYSYDEFVFVTKQTIEAEDRGELISRTILDDWGAPIGTINLYDIQNGAGFLGTWIGKPYHGKGYNGPAKDAFFQELFYEKEIETIFMRIRKANLRSIKAAEKLPYTVKANETRSSIYQELNAGGEVYDLYEISKDQYTLYLRRNVSQQEEETRLMEA</sequence>
<gene>
    <name evidence="2" type="ORF">WQ57_15080</name>
</gene>
<keyword evidence="3" id="KW-1185">Reference proteome</keyword>
<dbReference type="AlphaFoldDB" id="A0A0M2ST12"/>
<dbReference type="SUPFAM" id="SSF55729">
    <property type="entry name" value="Acyl-CoA N-acyltransferases (Nat)"/>
    <property type="match status" value="1"/>
</dbReference>
<evidence type="ECO:0000313" key="2">
    <source>
        <dbReference type="EMBL" id="KKK37273.1"/>
    </source>
</evidence>
<dbReference type="InterPro" id="IPR016181">
    <property type="entry name" value="Acyl_CoA_acyltransferase"/>
</dbReference>
<dbReference type="PATRIC" id="fig|1408103.3.peg.3391"/>
<dbReference type="GO" id="GO:0016747">
    <property type="term" value="F:acyltransferase activity, transferring groups other than amino-acyl groups"/>
    <property type="evidence" value="ECO:0007669"/>
    <property type="project" value="InterPro"/>
</dbReference>
<reference evidence="2 3" key="1">
    <citation type="submission" date="2015-04" db="EMBL/GenBank/DDBJ databases">
        <title>Taxonomic description and genome sequence of Bacillus campisalis sp. nov., a novel member of the genus Bacillus isolated from solar saltern.</title>
        <authorList>
            <person name="Mathan Kumar R."/>
            <person name="Kaur G."/>
            <person name="Kumar A."/>
            <person name="Singh N.K."/>
            <person name="Kaur N."/>
            <person name="Kumar N."/>
            <person name="Mayilraj S."/>
        </authorList>
    </citation>
    <scope>NUCLEOTIDE SEQUENCE [LARGE SCALE GENOMIC DNA]</scope>
    <source>
        <strain evidence="2 3">SA2-6</strain>
    </source>
</reference>
<feature type="domain" description="N-acetyltransferase" evidence="1">
    <location>
        <begin position="7"/>
        <end position="132"/>
    </location>
</feature>
<proteinExistence type="predicted"/>